<dbReference type="AlphaFoldDB" id="A0A2K0TP26"/>
<reference evidence="2 3" key="1">
    <citation type="submission" date="2017-02" db="EMBL/GenBank/DDBJ databases">
        <title>Genomes of Trichoderma spp. with biocontrol activity.</title>
        <authorList>
            <person name="Gardiner D."/>
            <person name="Kazan K."/>
            <person name="Vos C."/>
            <person name="Harvey P."/>
        </authorList>
    </citation>
    <scope>NUCLEOTIDE SEQUENCE [LARGE SCALE GENOMIC DNA]</scope>
    <source>
        <strain evidence="2 3">A5MH</strain>
    </source>
</reference>
<comment type="caution">
    <text evidence="2">The sequence shown here is derived from an EMBL/GenBank/DDBJ whole genome shotgun (WGS) entry which is preliminary data.</text>
</comment>
<organism evidence="2 3">
    <name type="scientific">Trichoderma gamsii</name>
    <dbReference type="NCBI Taxonomy" id="398673"/>
    <lineage>
        <taxon>Eukaryota</taxon>
        <taxon>Fungi</taxon>
        <taxon>Dikarya</taxon>
        <taxon>Ascomycota</taxon>
        <taxon>Pezizomycotina</taxon>
        <taxon>Sordariomycetes</taxon>
        <taxon>Hypocreomycetidae</taxon>
        <taxon>Hypocreales</taxon>
        <taxon>Hypocreaceae</taxon>
        <taxon>Trichoderma</taxon>
    </lineage>
</organism>
<name>A0A2K0TP26_9HYPO</name>
<dbReference type="OrthoDB" id="10553732at2759"/>
<gene>
    <name evidence="2" type="ORF">TGAMA5MH_01079</name>
</gene>
<accession>A0A2K0TP26</accession>
<feature type="compositionally biased region" description="Low complexity" evidence="1">
    <location>
        <begin position="10"/>
        <end position="21"/>
    </location>
</feature>
<evidence type="ECO:0000256" key="1">
    <source>
        <dbReference type="SAM" id="MobiDB-lite"/>
    </source>
</evidence>
<sequence>MNSHTAAFGAPSPALSRRPSISSRLSFAVSNAEQGEASARNAPREGQIEEEIAEIKRYEVSKTAHAMGTCTSMRGTL</sequence>
<proteinExistence type="predicted"/>
<dbReference type="EMBL" id="MTYH01000013">
    <property type="protein sequence ID" value="PNP47264.1"/>
    <property type="molecule type" value="Genomic_DNA"/>
</dbReference>
<protein>
    <submittedName>
        <fullName evidence="2">Uncharacterized protein</fullName>
    </submittedName>
</protein>
<feature type="region of interest" description="Disordered" evidence="1">
    <location>
        <begin position="1"/>
        <end position="21"/>
    </location>
</feature>
<evidence type="ECO:0000313" key="2">
    <source>
        <dbReference type="EMBL" id="PNP47264.1"/>
    </source>
</evidence>
<evidence type="ECO:0000313" key="3">
    <source>
        <dbReference type="Proteomes" id="UP000236546"/>
    </source>
</evidence>
<dbReference type="Proteomes" id="UP000236546">
    <property type="component" value="Unassembled WGS sequence"/>
</dbReference>